<reference evidence="1 2" key="1">
    <citation type="submission" date="2015-08" db="EMBL/GenBank/DDBJ databases">
        <title>Genome sequencing of Penicillium nordicum.</title>
        <authorList>
            <person name="Nguyen H.D."/>
            <person name="Seifert K.A."/>
        </authorList>
    </citation>
    <scope>NUCLEOTIDE SEQUENCE [LARGE SCALE GENOMIC DNA]</scope>
    <source>
        <strain evidence="1 2">DAOMC 185683</strain>
    </source>
</reference>
<dbReference type="Proteomes" id="UP000037696">
    <property type="component" value="Unassembled WGS sequence"/>
</dbReference>
<keyword evidence="2" id="KW-1185">Reference proteome</keyword>
<accession>A0A0M8NX65</accession>
<organism evidence="1 2">
    <name type="scientific">Penicillium nordicum</name>
    <dbReference type="NCBI Taxonomy" id="229535"/>
    <lineage>
        <taxon>Eukaryota</taxon>
        <taxon>Fungi</taxon>
        <taxon>Dikarya</taxon>
        <taxon>Ascomycota</taxon>
        <taxon>Pezizomycotina</taxon>
        <taxon>Eurotiomycetes</taxon>
        <taxon>Eurotiomycetidae</taxon>
        <taxon>Eurotiales</taxon>
        <taxon>Aspergillaceae</taxon>
        <taxon>Penicillium</taxon>
    </lineage>
</organism>
<name>A0A0M8NX65_9EURO</name>
<evidence type="ECO:0008006" key="3">
    <source>
        <dbReference type="Google" id="ProtNLM"/>
    </source>
</evidence>
<dbReference type="OrthoDB" id="3434980at2759"/>
<evidence type="ECO:0000313" key="2">
    <source>
        <dbReference type="Proteomes" id="UP000037696"/>
    </source>
</evidence>
<sequence>MAKSVTITFEDIDSWQSKRENVDSILDKHTGTSVYPSTRSLPPIIFGVELDEDAVEELRNLGGVLVHYPDGEED</sequence>
<gene>
    <name evidence="1" type="ORF">ACN38_g12478</name>
</gene>
<dbReference type="EMBL" id="LHQQ01000394">
    <property type="protein sequence ID" value="KOS36754.1"/>
    <property type="molecule type" value="Genomic_DNA"/>
</dbReference>
<protein>
    <recommendedName>
        <fullName evidence="3">Inhibitor I9 domain-containing protein</fullName>
    </recommendedName>
</protein>
<proteinExistence type="predicted"/>
<dbReference type="AlphaFoldDB" id="A0A0M8NX65"/>
<comment type="caution">
    <text evidence="1">The sequence shown here is derived from an EMBL/GenBank/DDBJ whole genome shotgun (WGS) entry which is preliminary data.</text>
</comment>
<evidence type="ECO:0000313" key="1">
    <source>
        <dbReference type="EMBL" id="KOS36754.1"/>
    </source>
</evidence>